<dbReference type="Gene3D" id="3.30.40.10">
    <property type="entry name" value="Zinc/RING finger domain, C3HC4 (zinc finger)"/>
    <property type="match status" value="1"/>
</dbReference>
<dbReference type="OrthoDB" id="5963at2759"/>
<dbReference type="PANTHER" id="PTHR12683:SF13">
    <property type="entry name" value="CDK-ACTIVATING KINASE ASSEMBLY FACTOR MAT1"/>
    <property type="match status" value="1"/>
</dbReference>
<reference evidence="2" key="1">
    <citation type="submission" date="2022-01" db="EMBL/GenBank/DDBJ databases">
        <authorList>
            <person name="Braso-Vives M."/>
        </authorList>
    </citation>
    <scope>NUCLEOTIDE SEQUENCE</scope>
</reference>
<dbReference type="EMBL" id="CAKMNS010000170">
    <property type="protein sequence ID" value="CAH1277144.1"/>
    <property type="molecule type" value="Genomic_DNA"/>
</dbReference>
<organism evidence="2 3">
    <name type="scientific">Branchiostoma lanceolatum</name>
    <name type="common">Common lancelet</name>
    <name type="synonym">Amphioxus lanceolatum</name>
    <dbReference type="NCBI Taxonomy" id="7740"/>
    <lineage>
        <taxon>Eukaryota</taxon>
        <taxon>Metazoa</taxon>
        <taxon>Chordata</taxon>
        <taxon>Cephalochordata</taxon>
        <taxon>Leptocardii</taxon>
        <taxon>Amphioxiformes</taxon>
        <taxon>Branchiostomatidae</taxon>
        <taxon>Branchiostoma</taxon>
    </lineage>
</organism>
<dbReference type="GO" id="GO:0006281">
    <property type="term" value="P:DNA repair"/>
    <property type="evidence" value="ECO:0007669"/>
    <property type="project" value="TreeGrafter"/>
</dbReference>
<protein>
    <submittedName>
        <fullName evidence="2">MNAT1 protein</fullName>
    </submittedName>
</protein>
<evidence type="ECO:0000259" key="1">
    <source>
        <dbReference type="Pfam" id="PF06391"/>
    </source>
</evidence>
<evidence type="ECO:0000313" key="3">
    <source>
        <dbReference type="Proteomes" id="UP000838412"/>
    </source>
</evidence>
<keyword evidence="3" id="KW-1185">Reference proteome</keyword>
<dbReference type="AlphaFoldDB" id="A0A8S4MNC7"/>
<comment type="caution">
    <text evidence="2">The sequence shown here is derived from an EMBL/GenBank/DDBJ whole genome shotgun (WGS) entry which is preliminary data.</text>
</comment>
<dbReference type="GO" id="GO:0006357">
    <property type="term" value="P:regulation of transcription by RNA polymerase II"/>
    <property type="evidence" value="ECO:0007669"/>
    <property type="project" value="TreeGrafter"/>
</dbReference>
<accession>A0A8S4MNC7</accession>
<dbReference type="GO" id="GO:0005675">
    <property type="term" value="C:transcription factor TFIIH holo complex"/>
    <property type="evidence" value="ECO:0007669"/>
    <property type="project" value="TreeGrafter"/>
</dbReference>
<dbReference type="InterPro" id="IPR015877">
    <property type="entry name" value="MAT1_centre"/>
</dbReference>
<name>A0A8S4MNC7_BRALA</name>
<proteinExistence type="predicted"/>
<dbReference type="Proteomes" id="UP000838412">
    <property type="component" value="Unassembled WGS sequence"/>
</dbReference>
<dbReference type="Pfam" id="PF06391">
    <property type="entry name" value="MAT1"/>
    <property type="match status" value="1"/>
</dbReference>
<dbReference type="InterPro" id="IPR013083">
    <property type="entry name" value="Znf_RING/FYVE/PHD"/>
</dbReference>
<sequence length="98" mass="11542">MDEAICPRCKTTKYRNPSMVLMVNTCGHTLYNRQEEEFSGLREYNDYLEEVETIIFNLSNNVDVELTKKKVEEYQKSNKSNIQRNRSKLEGLEAIFVL</sequence>
<dbReference type="PANTHER" id="PTHR12683">
    <property type="entry name" value="CDK-ACTIVATING KINASE ASSEMBLY FACTOR MAT1"/>
    <property type="match status" value="1"/>
</dbReference>
<gene>
    <name evidence="2" type="primary">MNAT1</name>
    <name evidence="2" type="ORF">BLAG_LOCUS25998</name>
</gene>
<evidence type="ECO:0000313" key="2">
    <source>
        <dbReference type="EMBL" id="CAH1277144.1"/>
    </source>
</evidence>
<feature type="domain" description="MAT1 centre" evidence="1">
    <location>
        <begin position="30"/>
        <end position="91"/>
    </location>
</feature>